<comment type="subunit">
    <text evidence="11">The system is composed of three essential subunits: KdpA, KdpB and KdpC.</text>
</comment>
<dbReference type="Proteomes" id="UP001597343">
    <property type="component" value="Unassembled WGS sequence"/>
</dbReference>
<evidence type="ECO:0000313" key="12">
    <source>
        <dbReference type="EMBL" id="MFD2169836.1"/>
    </source>
</evidence>
<evidence type="ECO:0000256" key="6">
    <source>
        <dbReference type="ARBA" id="ARBA00022840"/>
    </source>
</evidence>
<organism evidence="12 13">
    <name type="scientific">Tumebacillus lipolyticus</name>
    <dbReference type="NCBI Taxonomy" id="1280370"/>
    <lineage>
        <taxon>Bacteria</taxon>
        <taxon>Bacillati</taxon>
        <taxon>Bacillota</taxon>
        <taxon>Bacilli</taxon>
        <taxon>Bacillales</taxon>
        <taxon>Alicyclobacillaceae</taxon>
        <taxon>Tumebacillus</taxon>
    </lineage>
</organism>
<proteinExistence type="inferred from homology"/>
<evidence type="ECO:0000256" key="7">
    <source>
        <dbReference type="ARBA" id="ARBA00022958"/>
    </source>
</evidence>
<sequence length="195" mass="21033">MKKKMTRIGNIGTIIRLSLLLMLVCGLLYPLALTGVAQVVSPEQANGSLIYDQQGEVIGSELIGQSFADPSFFQSRVSSINYDGAGSGSNNYAPSNPELKMRVQESIAAWQATNPDVPIADLPSDLLTNSGSGLDPHITPAAAEAQIPRISKRTGVPEIELRQLVEQHTEGRELGLFGSPRVNVLKLNLDLQKRI</sequence>
<evidence type="ECO:0000256" key="11">
    <source>
        <dbReference type="HAMAP-Rule" id="MF_00276"/>
    </source>
</evidence>
<evidence type="ECO:0000256" key="5">
    <source>
        <dbReference type="ARBA" id="ARBA00022741"/>
    </source>
</evidence>
<reference evidence="13" key="1">
    <citation type="journal article" date="2019" name="Int. J. Syst. Evol. Microbiol.">
        <title>The Global Catalogue of Microorganisms (GCM) 10K type strain sequencing project: providing services to taxonomists for standard genome sequencing and annotation.</title>
        <authorList>
            <consortium name="The Broad Institute Genomics Platform"/>
            <consortium name="The Broad Institute Genome Sequencing Center for Infectious Disease"/>
            <person name="Wu L."/>
            <person name="Ma J."/>
        </authorList>
    </citation>
    <scope>NUCLEOTIDE SEQUENCE [LARGE SCALE GENOMIC DNA]</scope>
    <source>
        <strain evidence="13">CGMCC 1.13574</strain>
    </source>
</reference>
<comment type="similarity">
    <text evidence="11">Belongs to the KdpC family.</text>
</comment>
<dbReference type="RefSeq" id="WP_386045295.1">
    <property type="nucleotide sequence ID" value="NZ_JBHUIO010000005.1"/>
</dbReference>
<evidence type="ECO:0000256" key="2">
    <source>
        <dbReference type="ARBA" id="ARBA00022475"/>
    </source>
</evidence>
<dbReference type="EMBL" id="JBHUIO010000005">
    <property type="protein sequence ID" value="MFD2169836.1"/>
    <property type="molecule type" value="Genomic_DNA"/>
</dbReference>
<evidence type="ECO:0000256" key="3">
    <source>
        <dbReference type="ARBA" id="ARBA00022538"/>
    </source>
</evidence>
<dbReference type="InterPro" id="IPR003820">
    <property type="entry name" value="KdpC"/>
</dbReference>
<dbReference type="Pfam" id="PF02669">
    <property type="entry name" value="KdpC"/>
    <property type="match status" value="1"/>
</dbReference>
<accession>A0ABW4ZW41</accession>
<keyword evidence="4 11" id="KW-0812">Transmembrane</keyword>
<keyword evidence="2 11" id="KW-1003">Cell membrane</keyword>
<evidence type="ECO:0000256" key="8">
    <source>
        <dbReference type="ARBA" id="ARBA00022989"/>
    </source>
</evidence>
<protein>
    <recommendedName>
        <fullName evidence="11">Potassium-transporting ATPase KdpC subunit</fullName>
    </recommendedName>
    <alternativeName>
        <fullName evidence="11">ATP phosphohydrolase [potassium-transporting] C chain</fullName>
    </alternativeName>
    <alternativeName>
        <fullName evidence="11">Potassium-binding and translocating subunit C</fullName>
    </alternativeName>
    <alternativeName>
        <fullName evidence="11">Potassium-translocating ATPase C chain</fullName>
    </alternativeName>
</protein>
<dbReference type="PANTHER" id="PTHR30042:SF2">
    <property type="entry name" value="POTASSIUM-TRANSPORTING ATPASE KDPC SUBUNIT"/>
    <property type="match status" value="1"/>
</dbReference>
<keyword evidence="9 11" id="KW-0406">Ion transport</keyword>
<dbReference type="NCBIfam" id="TIGR00681">
    <property type="entry name" value="kdpC"/>
    <property type="match status" value="1"/>
</dbReference>
<evidence type="ECO:0000256" key="1">
    <source>
        <dbReference type="ARBA" id="ARBA00022448"/>
    </source>
</evidence>
<dbReference type="PANTHER" id="PTHR30042">
    <property type="entry name" value="POTASSIUM-TRANSPORTING ATPASE C CHAIN"/>
    <property type="match status" value="1"/>
</dbReference>
<keyword evidence="13" id="KW-1185">Reference proteome</keyword>
<keyword evidence="7 11" id="KW-0630">Potassium</keyword>
<keyword evidence="5 11" id="KW-0547">Nucleotide-binding</keyword>
<comment type="subcellular location">
    <subcellularLocation>
        <location evidence="11">Cell membrane</location>
        <topology evidence="11">Single-pass membrane protein</topology>
    </subcellularLocation>
</comment>
<evidence type="ECO:0000256" key="9">
    <source>
        <dbReference type="ARBA" id="ARBA00023065"/>
    </source>
</evidence>
<keyword evidence="8 11" id="KW-1133">Transmembrane helix</keyword>
<keyword evidence="10 11" id="KW-0472">Membrane</keyword>
<name>A0ABW4ZW41_9BACL</name>
<evidence type="ECO:0000313" key="13">
    <source>
        <dbReference type="Proteomes" id="UP001597343"/>
    </source>
</evidence>
<evidence type="ECO:0000256" key="10">
    <source>
        <dbReference type="ARBA" id="ARBA00023136"/>
    </source>
</evidence>
<comment type="function">
    <text evidence="11">Part of the high-affinity ATP-driven potassium transport (or Kdp) system, which catalyzes the hydrolysis of ATP coupled with the electrogenic transport of potassium into the cytoplasm. This subunit acts as a catalytic chaperone that increases the ATP-binding affinity of the ATP-hydrolyzing subunit KdpB by the formation of a transient KdpB/KdpC/ATP ternary complex.</text>
</comment>
<keyword evidence="1 11" id="KW-0813">Transport</keyword>
<dbReference type="NCBIfam" id="NF001454">
    <property type="entry name" value="PRK00315.1"/>
    <property type="match status" value="1"/>
</dbReference>
<keyword evidence="3 11" id="KW-0633">Potassium transport</keyword>
<gene>
    <name evidence="11 12" type="primary">kdpC</name>
    <name evidence="12" type="ORF">ACFSOY_07490</name>
</gene>
<comment type="caution">
    <text evidence="12">The sequence shown here is derived from an EMBL/GenBank/DDBJ whole genome shotgun (WGS) entry which is preliminary data.</text>
</comment>
<dbReference type="HAMAP" id="MF_00276">
    <property type="entry name" value="KdpC"/>
    <property type="match status" value="1"/>
</dbReference>
<keyword evidence="6 11" id="KW-0067">ATP-binding</keyword>
<evidence type="ECO:0000256" key="4">
    <source>
        <dbReference type="ARBA" id="ARBA00022692"/>
    </source>
</evidence>
<dbReference type="PIRSF" id="PIRSF001296">
    <property type="entry name" value="K_ATPase_KdpC"/>
    <property type="match status" value="1"/>
</dbReference>